<proteinExistence type="predicted"/>
<evidence type="ECO:0000256" key="1">
    <source>
        <dbReference type="SAM" id="Phobius"/>
    </source>
</evidence>
<dbReference type="EMBL" id="JAGQHR010000967">
    <property type="protein sequence ID" value="MCA9730056.1"/>
    <property type="molecule type" value="Genomic_DNA"/>
</dbReference>
<reference evidence="2" key="1">
    <citation type="submission" date="2020-04" db="EMBL/GenBank/DDBJ databases">
        <authorList>
            <person name="Zhang T."/>
        </authorList>
    </citation>
    <scope>NUCLEOTIDE SEQUENCE</scope>
    <source>
        <strain evidence="2">HKST-UBA01</strain>
    </source>
</reference>
<dbReference type="AlphaFoldDB" id="A0A956M566"/>
<feature type="transmembrane region" description="Helical" evidence="1">
    <location>
        <begin position="12"/>
        <end position="31"/>
    </location>
</feature>
<dbReference type="Pfam" id="PF00873">
    <property type="entry name" value="ACR_tran"/>
    <property type="match status" value="1"/>
</dbReference>
<dbReference type="PANTHER" id="PTHR32063:SF18">
    <property type="entry name" value="CATION EFFLUX SYSTEM PROTEIN"/>
    <property type="match status" value="1"/>
</dbReference>
<protein>
    <submittedName>
        <fullName evidence="2">Efflux RND transporter permease subunit</fullName>
    </submittedName>
</protein>
<gene>
    <name evidence="2" type="ORF">KC729_20400</name>
</gene>
<evidence type="ECO:0000313" key="2">
    <source>
        <dbReference type="EMBL" id="MCA9730056.1"/>
    </source>
</evidence>
<dbReference type="PANTHER" id="PTHR32063">
    <property type="match status" value="1"/>
</dbReference>
<name>A0A956M566_UNCEI</name>
<organism evidence="2 3">
    <name type="scientific">Eiseniibacteriota bacterium</name>
    <dbReference type="NCBI Taxonomy" id="2212470"/>
    <lineage>
        <taxon>Bacteria</taxon>
        <taxon>Candidatus Eiseniibacteriota</taxon>
    </lineage>
</organism>
<feature type="transmembrane region" description="Helical" evidence="1">
    <location>
        <begin position="87"/>
        <end position="105"/>
    </location>
</feature>
<dbReference type="GO" id="GO:0042910">
    <property type="term" value="F:xenobiotic transmembrane transporter activity"/>
    <property type="evidence" value="ECO:0007669"/>
    <property type="project" value="TreeGrafter"/>
</dbReference>
<accession>A0A956M566</accession>
<dbReference type="InterPro" id="IPR001036">
    <property type="entry name" value="Acrflvin-R"/>
</dbReference>
<feature type="non-terminal residue" evidence="2">
    <location>
        <position position="1"/>
    </location>
</feature>
<dbReference type="Proteomes" id="UP000697710">
    <property type="component" value="Unassembled WGS sequence"/>
</dbReference>
<dbReference type="GO" id="GO:0005886">
    <property type="term" value="C:plasma membrane"/>
    <property type="evidence" value="ECO:0007669"/>
    <property type="project" value="TreeGrafter"/>
</dbReference>
<reference evidence="2" key="2">
    <citation type="journal article" date="2021" name="Microbiome">
        <title>Successional dynamics and alternative stable states in a saline activated sludge microbial community over 9 years.</title>
        <authorList>
            <person name="Wang Y."/>
            <person name="Ye J."/>
            <person name="Ju F."/>
            <person name="Liu L."/>
            <person name="Boyd J.A."/>
            <person name="Deng Y."/>
            <person name="Parks D.H."/>
            <person name="Jiang X."/>
            <person name="Yin X."/>
            <person name="Woodcroft B.J."/>
            <person name="Tyson G.W."/>
            <person name="Hugenholtz P."/>
            <person name="Polz M.F."/>
            <person name="Zhang T."/>
        </authorList>
    </citation>
    <scope>NUCLEOTIDE SEQUENCE</scope>
    <source>
        <strain evidence="2">HKST-UBA01</strain>
    </source>
</reference>
<evidence type="ECO:0000313" key="3">
    <source>
        <dbReference type="Proteomes" id="UP000697710"/>
    </source>
</evidence>
<feature type="transmembrane region" description="Helical" evidence="1">
    <location>
        <begin position="37"/>
        <end position="58"/>
    </location>
</feature>
<comment type="caution">
    <text evidence="2">The sequence shown here is derived from an EMBL/GenBank/DDBJ whole genome shotgun (WGS) entry which is preliminary data.</text>
</comment>
<keyword evidence="1" id="KW-1133">Transmembrane helix</keyword>
<sequence>IAQFNSVRRTLIVLLTIPLGLIGVTGGLLLAKSSFGFMTLLGVISLAGIVINNAIVLLERIQVEIEENGLDPAHAVVQSAQQRLRPILLTTATTVGGLLPLWFAGGPMWKPMAIAIIFGLMFATVLTLGFVPIAYSLFFRVSFKGYRAE</sequence>
<keyword evidence="1" id="KW-0812">Transmembrane</keyword>
<dbReference type="SUPFAM" id="SSF82866">
    <property type="entry name" value="Multidrug efflux transporter AcrB transmembrane domain"/>
    <property type="match status" value="1"/>
</dbReference>
<feature type="transmembrane region" description="Helical" evidence="1">
    <location>
        <begin position="111"/>
        <end position="138"/>
    </location>
</feature>
<keyword evidence="1" id="KW-0472">Membrane</keyword>
<dbReference type="PRINTS" id="PR00702">
    <property type="entry name" value="ACRIFLAVINRP"/>
</dbReference>
<dbReference type="Gene3D" id="1.20.1640.10">
    <property type="entry name" value="Multidrug efflux transporter AcrB transmembrane domain"/>
    <property type="match status" value="1"/>
</dbReference>